<dbReference type="RefSeq" id="WP_185718224.1">
    <property type="nucleotide sequence ID" value="NZ_BAAAWI010000001.1"/>
</dbReference>
<dbReference type="Proteomes" id="UP000515728">
    <property type="component" value="Chromosome"/>
</dbReference>
<keyword evidence="3" id="KW-1185">Reference proteome</keyword>
<dbReference type="PANTHER" id="PTHR47432:SF1">
    <property type="entry name" value="CELL WALL ASSEMBLY REGULATOR SMI1"/>
    <property type="match status" value="1"/>
</dbReference>
<dbReference type="SMART" id="SM00860">
    <property type="entry name" value="SMI1_KNR4"/>
    <property type="match status" value="1"/>
</dbReference>
<proteinExistence type="predicted"/>
<dbReference type="KEGG" id="ppel:H6H00_25620"/>
<feature type="domain" description="Knr4/Smi1-like" evidence="1">
    <location>
        <begin position="29"/>
        <end position="174"/>
    </location>
</feature>
<dbReference type="InterPro" id="IPR037883">
    <property type="entry name" value="Knr4/Smi1-like_sf"/>
</dbReference>
<gene>
    <name evidence="2" type="ORF">H6H00_25620</name>
</gene>
<sequence>MDDLNAAWTSWTATLTAAGFDPAPELRPPADPAELAQAQSRTGIRFPADLLALYALADGQGRSPRAPQVFPQYRFLPVADAAVVWGGWDDLLRAEGPDGMADHAEHITVRPGDPVRKEYWLPGWWPLAEDGGGNVLVVDTDPAEGGTTGQIVVAGPDEDQRRVLAPGVTAYLRLLAATDLEVEDVGDGVVWWDAPALR</sequence>
<name>A0A7G7MFA9_9PSEU</name>
<protein>
    <submittedName>
        <fullName evidence="2">SMI1/KNR4 family protein</fullName>
    </submittedName>
</protein>
<dbReference type="PANTHER" id="PTHR47432">
    <property type="entry name" value="CELL WALL ASSEMBLY REGULATOR SMI1"/>
    <property type="match status" value="1"/>
</dbReference>
<evidence type="ECO:0000313" key="2">
    <source>
        <dbReference type="EMBL" id="QNG51470.1"/>
    </source>
</evidence>
<dbReference type="InterPro" id="IPR051873">
    <property type="entry name" value="KNR4/SMI1_regulator"/>
</dbReference>
<reference evidence="2 3" key="1">
    <citation type="submission" date="2020-08" db="EMBL/GenBank/DDBJ databases">
        <authorList>
            <person name="Mo P."/>
        </authorList>
    </citation>
    <scope>NUCLEOTIDE SEQUENCE [LARGE SCALE GENOMIC DNA]</scope>
    <source>
        <strain evidence="2 3">CGMCC 4.1532</strain>
    </source>
</reference>
<dbReference type="AlphaFoldDB" id="A0A7G7MFA9"/>
<dbReference type="Pfam" id="PF09346">
    <property type="entry name" value="SMI1_KNR4"/>
    <property type="match status" value="1"/>
</dbReference>
<accession>A0A7G7MFA9</accession>
<dbReference type="SUPFAM" id="SSF160631">
    <property type="entry name" value="SMI1/KNR4-like"/>
    <property type="match status" value="1"/>
</dbReference>
<organism evidence="2 3">
    <name type="scientific">Pseudonocardia petroleophila</name>
    <dbReference type="NCBI Taxonomy" id="37331"/>
    <lineage>
        <taxon>Bacteria</taxon>
        <taxon>Bacillati</taxon>
        <taxon>Actinomycetota</taxon>
        <taxon>Actinomycetes</taxon>
        <taxon>Pseudonocardiales</taxon>
        <taxon>Pseudonocardiaceae</taxon>
        <taxon>Pseudonocardia</taxon>
    </lineage>
</organism>
<evidence type="ECO:0000259" key="1">
    <source>
        <dbReference type="SMART" id="SM00860"/>
    </source>
</evidence>
<evidence type="ECO:0000313" key="3">
    <source>
        <dbReference type="Proteomes" id="UP000515728"/>
    </source>
</evidence>
<dbReference type="InterPro" id="IPR018958">
    <property type="entry name" value="Knr4/Smi1-like_dom"/>
</dbReference>
<dbReference type="EMBL" id="CP060131">
    <property type="protein sequence ID" value="QNG51470.1"/>
    <property type="molecule type" value="Genomic_DNA"/>
</dbReference>